<protein>
    <submittedName>
        <fullName evidence="2">DUF2244 domain-containing protein</fullName>
    </submittedName>
</protein>
<gene>
    <name evidence="2" type="ORF">HCZ30_06750</name>
</gene>
<keyword evidence="1" id="KW-0812">Transmembrane</keyword>
<dbReference type="EMBL" id="JAATOP010000003">
    <property type="protein sequence ID" value="NIY72132.1"/>
    <property type="molecule type" value="Genomic_DNA"/>
</dbReference>
<proteinExistence type="predicted"/>
<sequence length="165" mass="19015">MPYEWIAKPEGDDAPVAELHLWPYRSLPKSGFVWFVGGTIAFLSVPLIAMIGTQVLWGLLPFIMLVMWALWSALQRSYKDGEVLEELKIWPDRMTLDRHNPRSRKQSWEATPYGVQITRHEKNGPVEEYLTMKGSNREVEIGSFLSVEERRALYPELLGALSKVR</sequence>
<keyword evidence="1" id="KW-0472">Membrane</keyword>
<reference evidence="2 3" key="1">
    <citation type="submission" date="2020-03" db="EMBL/GenBank/DDBJ databases">
        <title>Bacterial isolates of synthetic phycosphere.</title>
        <authorList>
            <person name="Fu H."/>
            <person name="Moran M.A."/>
        </authorList>
    </citation>
    <scope>NUCLEOTIDE SEQUENCE [LARGE SCALE GENOMIC DNA]</scope>
    <source>
        <strain evidence="2 3">HF1</strain>
    </source>
</reference>
<dbReference type="InterPro" id="IPR019253">
    <property type="entry name" value="DUF2244_TM"/>
</dbReference>
<comment type="caution">
    <text evidence="2">The sequence shown here is derived from an EMBL/GenBank/DDBJ whole genome shotgun (WGS) entry which is preliminary data.</text>
</comment>
<keyword evidence="3" id="KW-1185">Reference proteome</keyword>
<organism evidence="2 3">
    <name type="scientific">Marivivens donghaensis</name>
    <dbReference type="NCBI Taxonomy" id="1699413"/>
    <lineage>
        <taxon>Bacteria</taxon>
        <taxon>Pseudomonadati</taxon>
        <taxon>Pseudomonadota</taxon>
        <taxon>Alphaproteobacteria</taxon>
        <taxon>Rhodobacterales</taxon>
        <taxon>Paracoccaceae</taxon>
        <taxon>Marivivens group</taxon>
        <taxon>Marivivens</taxon>
    </lineage>
</organism>
<evidence type="ECO:0000313" key="2">
    <source>
        <dbReference type="EMBL" id="NIY72132.1"/>
    </source>
</evidence>
<evidence type="ECO:0000256" key="1">
    <source>
        <dbReference type="SAM" id="Phobius"/>
    </source>
</evidence>
<accession>A0ABX0VZQ6</accession>
<name>A0ABX0VZQ6_9RHOB</name>
<dbReference type="Proteomes" id="UP000709466">
    <property type="component" value="Unassembled WGS sequence"/>
</dbReference>
<dbReference type="RefSeq" id="WP_167637515.1">
    <property type="nucleotide sequence ID" value="NZ_JAATOP010000003.1"/>
</dbReference>
<evidence type="ECO:0000313" key="3">
    <source>
        <dbReference type="Proteomes" id="UP000709466"/>
    </source>
</evidence>
<feature type="transmembrane region" description="Helical" evidence="1">
    <location>
        <begin position="31"/>
        <end position="49"/>
    </location>
</feature>
<dbReference type="Pfam" id="PF10003">
    <property type="entry name" value="DUF2244"/>
    <property type="match status" value="1"/>
</dbReference>
<feature type="transmembrane region" description="Helical" evidence="1">
    <location>
        <begin position="55"/>
        <end position="74"/>
    </location>
</feature>
<keyword evidence="1" id="KW-1133">Transmembrane helix</keyword>